<evidence type="ECO:0000313" key="6">
    <source>
        <dbReference type="EMBL" id="TWP35691.1"/>
    </source>
</evidence>
<dbReference type="Proteomes" id="UP000320244">
    <property type="component" value="Unassembled WGS sequence"/>
</dbReference>
<feature type="region of interest" description="Disordered" evidence="5">
    <location>
        <begin position="207"/>
        <end position="226"/>
    </location>
</feature>
<dbReference type="SUPFAM" id="SSF53448">
    <property type="entry name" value="Nucleotide-diphospho-sugar transferases"/>
    <property type="match status" value="1"/>
</dbReference>
<dbReference type="AlphaFoldDB" id="A0A563E0G1"/>
<protein>
    <submittedName>
        <fullName evidence="6">2-phospho-L-lactate guanylyltransferase</fullName>
        <ecNumber evidence="6">2.7.7.68</ecNumber>
    </submittedName>
</protein>
<sequence>MPVNAAVTSTWHLVVPVKDHHQGKSRLHPPHGVQRSDLALAIAIDTLEVVLEVLPADHLVVVSSDSEIATHVGLRGARVLPDPGRGLNAAVVAGITATISHHPGVAGAILLGDLPALTATELYDGLHACAAAESSLVPDHEGTGTVLLAHHDVARLQPRFGTGSAARHARTATRLDLALPRLRTDVDDDVALAAASALGLGPATSRVLANRSSTGPDDLTGEMSLP</sequence>
<dbReference type="InterPro" id="IPR029044">
    <property type="entry name" value="Nucleotide-diphossugar_trans"/>
</dbReference>
<keyword evidence="2 6" id="KW-0548">Nucleotidyltransferase</keyword>
<evidence type="ECO:0000256" key="3">
    <source>
        <dbReference type="ARBA" id="ARBA00022741"/>
    </source>
</evidence>
<evidence type="ECO:0000256" key="4">
    <source>
        <dbReference type="ARBA" id="ARBA00023134"/>
    </source>
</evidence>
<reference evidence="6 7" key="2">
    <citation type="submission" date="2019-08" db="EMBL/GenBank/DDBJ databases">
        <title>Jejuicoccus antrihumi gen. nov., sp. nov., a new member of the family Dermacoccaceae isolated from a cave.</title>
        <authorList>
            <person name="Schumann P."/>
            <person name="Kim I.S."/>
        </authorList>
    </citation>
    <scope>NUCLEOTIDE SEQUENCE [LARGE SCALE GENOMIC DNA]</scope>
    <source>
        <strain evidence="6 7">C5-26</strain>
    </source>
</reference>
<dbReference type="PANTHER" id="PTHR40392:SF1">
    <property type="entry name" value="2-PHOSPHO-L-LACTATE GUANYLYLTRANSFERASE"/>
    <property type="match status" value="1"/>
</dbReference>
<keyword evidence="4" id="KW-0342">GTP-binding</keyword>
<accession>A0A563E0G1</accession>
<dbReference type="GO" id="GO:0043814">
    <property type="term" value="F:phospholactate guanylyltransferase activity"/>
    <property type="evidence" value="ECO:0007669"/>
    <property type="project" value="UniProtKB-EC"/>
</dbReference>
<dbReference type="GO" id="GO:0005525">
    <property type="term" value="F:GTP binding"/>
    <property type="evidence" value="ECO:0007669"/>
    <property type="project" value="UniProtKB-KW"/>
</dbReference>
<evidence type="ECO:0000256" key="1">
    <source>
        <dbReference type="ARBA" id="ARBA00022679"/>
    </source>
</evidence>
<dbReference type="Pfam" id="PF01983">
    <property type="entry name" value="CofC"/>
    <property type="match status" value="1"/>
</dbReference>
<evidence type="ECO:0000313" key="7">
    <source>
        <dbReference type="Proteomes" id="UP000320244"/>
    </source>
</evidence>
<dbReference type="Gene3D" id="3.90.550.10">
    <property type="entry name" value="Spore Coat Polysaccharide Biosynthesis Protein SpsA, Chain A"/>
    <property type="match status" value="1"/>
</dbReference>
<name>A0A563E0G1_9MICO</name>
<comment type="caution">
    <text evidence="6">The sequence shown here is derived from an EMBL/GenBank/DDBJ whole genome shotgun (WGS) entry which is preliminary data.</text>
</comment>
<proteinExistence type="predicted"/>
<reference evidence="6 7" key="1">
    <citation type="submission" date="2019-05" db="EMBL/GenBank/DDBJ databases">
        <authorList>
            <person name="Lee S.D."/>
        </authorList>
    </citation>
    <scope>NUCLEOTIDE SEQUENCE [LARGE SCALE GENOMIC DNA]</scope>
    <source>
        <strain evidence="6 7">C5-26</strain>
    </source>
</reference>
<evidence type="ECO:0000256" key="5">
    <source>
        <dbReference type="SAM" id="MobiDB-lite"/>
    </source>
</evidence>
<evidence type="ECO:0000256" key="2">
    <source>
        <dbReference type="ARBA" id="ARBA00022695"/>
    </source>
</evidence>
<keyword evidence="3" id="KW-0547">Nucleotide-binding</keyword>
<dbReference type="PANTHER" id="PTHR40392">
    <property type="entry name" value="2-PHOSPHO-L-LACTATE GUANYLYLTRANSFERASE"/>
    <property type="match status" value="1"/>
</dbReference>
<keyword evidence="1 6" id="KW-0808">Transferase</keyword>
<dbReference type="NCBIfam" id="TIGR03552">
    <property type="entry name" value="F420_cofC"/>
    <property type="match status" value="1"/>
</dbReference>
<dbReference type="OrthoDB" id="9151145at2"/>
<organism evidence="6 7">
    <name type="scientific">Leekyejoonella antrihumi</name>
    <dbReference type="NCBI Taxonomy" id="1660198"/>
    <lineage>
        <taxon>Bacteria</taxon>
        <taxon>Bacillati</taxon>
        <taxon>Actinomycetota</taxon>
        <taxon>Actinomycetes</taxon>
        <taxon>Micrococcales</taxon>
        <taxon>Dermacoccaceae</taxon>
        <taxon>Leekyejoonella</taxon>
    </lineage>
</organism>
<keyword evidence="7" id="KW-1185">Reference proteome</keyword>
<dbReference type="EMBL" id="VCQV01000017">
    <property type="protein sequence ID" value="TWP35691.1"/>
    <property type="molecule type" value="Genomic_DNA"/>
</dbReference>
<dbReference type="EC" id="2.7.7.68" evidence="6"/>
<gene>
    <name evidence="6" type="primary">cofC</name>
    <name evidence="6" type="ORF">FGL98_12830</name>
</gene>
<dbReference type="InterPro" id="IPR002835">
    <property type="entry name" value="CofC"/>
</dbReference>